<name>A0A0S4IS54_BODSA</name>
<feature type="compositionally biased region" description="Basic residues" evidence="1">
    <location>
        <begin position="152"/>
        <end position="161"/>
    </location>
</feature>
<evidence type="ECO:0000313" key="2">
    <source>
        <dbReference type="EMBL" id="CUF19852.1"/>
    </source>
</evidence>
<keyword evidence="3" id="KW-1185">Reference proteome</keyword>
<evidence type="ECO:0000313" key="3">
    <source>
        <dbReference type="Proteomes" id="UP000051952"/>
    </source>
</evidence>
<reference evidence="3" key="1">
    <citation type="submission" date="2015-09" db="EMBL/GenBank/DDBJ databases">
        <authorList>
            <consortium name="Pathogen Informatics"/>
        </authorList>
    </citation>
    <scope>NUCLEOTIDE SEQUENCE [LARGE SCALE GENOMIC DNA]</scope>
    <source>
        <strain evidence="3">Lake Konstanz</strain>
    </source>
</reference>
<feature type="region of interest" description="Disordered" evidence="1">
    <location>
        <begin position="115"/>
        <end position="161"/>
    </location>
</feature>
<dbReference type="OrthoDB" id="277341at2759"/>
<accession>A0A0S4IS54</accession>
<dbReference type="VEuPathDB" id="TriTrypDB:BSAL_60050"/>
<dbReference type="EMBL" id="CYKH01000263">
    <property type="protein sequence ID" value="CUF19852.1"/>
    <property type="molecule type" value="Genomic_DNA"/>
</dbReference>
<dbReference type="OMA" id="KGVLWRC"/>
<organism evidence="2 3">
    <name type="scientific">Bodo saltans</name>
    <name type="common">Flagellated protozoan</name>
    <dbReference type="NCBI Taxonomy" id="75058"/>
    <lineage>
        <taxon>Eukaryota</taxon>
        <taxon>Discoba</taxon>
        <taxon>Euglenozoa</taxon>
        <taxon>Kinetoplastea</taxon>
        <taxon>Metakinetoplastina</taxon>
        <taxon>Eubodonida</taxon>
        <taxon>Bodonidae</taxon>
        <taxon>Bodo</taxon>
    </lineage>
</organism>
<proteinExistence type="predicted"/>
<gene>
    <name evidence="2" type="ORF">BSAL_60050</name>
</gene>
<evidence type="ECO:0000256" key="1">
    <source>
        <dbReference type="SAM" id="MobiDB-lite"/>
    </source>
</evidence>
<dbReference type="Proteomes" id="UP000051952">
    <property type="component" value="Unassembled WGS sequence"/>
</dbReference>
<dbReference type="AlphaFoldDB" id="A0A0S4IS54"/>
<protein>
    <submittedName>
        <fullName evidence="2">Uncharacterized protein</fullName>
    </submittedName>
</protein>
<sequence length="161" mass="17961">MVGWIRNKKNMVSKTRQQRQKKKAKMAANGGVLPQVIPTPKKSIHEKKTRPHMKGKDKIRLGLESPDIYEGFEDKKGVLWKCQTCGRSSRVVGFCLQCTSGVKAKSHAGLMMSRDGASEELKKQLQKVASGTMPSRAKLATTAKKDKDAGAKKKLRFKKKH</sequence>